<keyword evidence="1" id="KW-0732">Signal</keyword>
<organism evidence="2 3">
    <name type="scientific">Sphingobacterium anhuiense</name>
    <dbReference type="NCBI Taxonomy" id="493780"/>
    <lineage>
        <taxon>Bacteria</taxon>
        <taxon>Pseudomonadati</taxon>
        <taxon>Bacteroidota</taxon>
        <taxon>Sphingobacteriia</taxon>
        <taxon>Sphingobacteriales</taxon>
        <taxon>Sphingobacteriaceae</taxon>
        <taxon>Sphingobacterium</taxon>
    </lineage>
</organism>
<protein>
    <recommendedName>
        <fullName evidence="4">Lipoprotein</fullName>
    </recommendedName>
</protein>
<dbReference type="RefSeq" id="WP_380918510.1">
    <property type="nucleotide sequence ID" value="NZ_JBHUPE010000003.1"/>
</dbReference>
<comment type="caution">
    <text evidence="2">The sequence shown here is derived from an EMBL/GenBank/DDBJ whole genome shotgun (WGS) entry which is preliminary data.</text>
</comment>
<dbReference type="PROSITE" id="PS51257">
    <property type="entry name" value="PROKAR_LIPOPROTEIN"/>
    <property type="match status" value="1"/>
</dbReference>
<name>A0ABW5YTZ7_9SPHI</name>
<evidence type="ECO:0000313" key="3">
    <source>
        <dbReference type="Proteomes" id="UP001597509"/>
    </source>
</evidence>
<accession>A0ABW5YTZ7</accession>
<gene>
    <name evidence="2" type="ORF">ACFS6I_04715</name>
</gene>
<evidence type="ECO:0008006" key="4">
    <source>
        <dbReference type="Google" id="ProtNLM"/>
    </source>
</evidence>
<proteinExistence type="predicted"/>
<sequence>MKKIIYTLSLLLILSVFSCKNSDLEYSNQFEDSFDKFKEFKKENNNSYQYQTSIVTMEQSSKTTISVINGKVTKREHRVIVFNGSVSKSPTGWTDQEIDAIYANLEESFKNYLVSKKITLKEYLSWSESEKELGKYNGLGATEIMTLDDIYTKAKGEWLVAQEKKKIFFETKNNGMISSCGYVIGNCQDDCFTGINISNIKTLTN</sequence>
<feature type="signal peptide" evidence="1">
    <location>
        <begin position="1"/>
        <end position="21"/>
    </location>
</feature>
<dbReference type="EMBL" id="JBHUPE010000003">
    <property type="protein sequence ID" value="MFD2903213.1"/>
    <property type="molecule type" value="Genomic_DNA"/>
</dbReference>
<dbReference type="Proteomes" id="UP001597509">
    <property type="component" value="Unassembled WGS sequence"/>
</dbReference>
<evidence type="ECO:0000256" key="1">
    <source>
        <dbReference type="SAM" id="SignalP"/>
    </source>
</evidence>
<keyword evidence="3" id="KW-1185">Reference proteome</keyword>
<evidence type="ECO:0000313" key="2">
    <source>
        <dbReference type="EMBL" id="MFD2903213.1"/>
    </source>
</evidence>
<feature type="chain" id="PRO_5046991719" description="Lipoprotein" evidence="1">
    <location>
        <begin position="22"/>
        <end position="205"/>
    </location>
</feature>
<reference evidence="3" key="1">
    <citation type="journal article" date="2019" name="Int. J. Syst. Evol. Microbiol.">
        <title>The Global Catalogue of Microorganisms (GCM) 10K type strain sequencing project: providing services to taxonomists for standard genome sequencing and annotation.</title>
        <authorList>
            <consortium name="The Broad Institute Genomics Platform"/>
            <consortium name="The Broad Institute Genome Sequencing Center for Infectious Disease"/>
            <person name="Wu L."/>
            <person name="Ma J."/>
        </authorList>
    </citation>
    <scope>NUCLEOTIDE SEQUENCE [LARGE SCALE GENOMIC DNA]</scope>
    <source>
        <strain evidence="3">KCTC 22209</strain>
    </source>
</reference>